<accession>A0A3A8I980</accession>
<dbReference type="RefSeq" id="WP_120544965.1">
    <property type="nucleotide sequence ID" value="NZ_RAVZ01000376.1"/>
</dbReference>
<dbReference type="EMBL" id="RAVZ01000376">
    <property type="protein sequence ID" value="RKG74263.1"/>
    <property type="molecule type" value="Genomic_DNA"/>
</dbReference>
<comment type="caution">
    <text evidence="1">The sequence shown here is derived from an EMBL/GenBank/DDBJ whole genome shotgun (WGS) entry which is preliminary data.</text>
</comment>
<evidence type="ECO:0000313" key="2">
    <source>
        <dbReference type="Proteomes" id="UP000268094"/>
    </source>
</evidence>
<dbReference type="Proteomes" id="UP000268094">
    <property type="component" value="Unassembled WGS sequence"/>
</dbReference>
<protein>
    <submittedName>
        <fullName evidence="1">Uncharacterized protein</fullName>
    </submittedName>
</protein>
<dbReference type="OrthoDB" id="5382705at2"/>
<name>A0A3A8I980_9BACT</name>
<organism evidence="1 2">
    <name type="scientific">Corallococcus terminator</name>
    <dbReference type="NCBI Taxonomy" id="2316733"/>
    <lineage>
        <taxon>Bacteria</taxon>
        <taxon>Pseudomonadati</taxon>
        <taxon>Myxococcota</taxon>
        <taxon>Myxococcia</taxon>
        <taxon>Myxococcales</taxon>
        <taxon>Cystobacterineae</taxon>
        <taxon>Myxococcaceae</taxon>
        <taxon>Corallococcus</taxon>
    </lineage>
</organism>
<keyword evidence="2" id="KW-1185">Reference proteome</keyword>
<gene>
    <name evidence="1" type="ORF">D7V88_35140</name>
</gene>
<evidence type="ECO:0000313" key="1">
    <source>
        <dbReference type="EMBL" id="RKG74263.1"/>
    </source>
</evidence>
<proteinExistence type="predicted"/>
<dbReference type="AlphaFoldDB" id="A0A3A8I980"/>
<sequence>MARGSADSQSYKYHYAVLKLDQNCPVGAVPFHRSFDNEDFANHNTNSQNIWPNAQGQNGTHLQFCLFRKDSNAAGNQGVRHMNAFPDLGSPYGVFLDPDFDAQFLVPGVPRGVIHTDDEDSSNRNTFWAPTPSIDWEARRIVLSDGNTSLYTGKVRN</sequence>
<reference evidence="2" key="1">
    <citation type="submission" date="2018-09" db="EMBL/GenBank/DDBJ databases">
        <authorList>
            <person name="Livingstone P.G."/>
            <person name="Whitworth D.E."/>
        </authorList>
    </citation>
    <scope>NUCLEOTIDE SEQUENCE [LARGE SCALE GENOMIC DNA]</scope>
    <source>
        <strain evidence="2">CA054A</strain>
    </source>
</reference>